<accession>A0AAU7QE70</accession>
<dbReference type="PANTHER" id="PTHR10204">
    <property type="entry name" value="NAD P H OXIDOREDUCTASE-RELATED"/>
    <property type="match status" value="1"/>
</dbReference>
<dbReference type="GO" id="GO:0003955">
    <property type="term" value="F:NAD(P)H dehydrogenase (quinone) activity"/>
    <property type="evidence" value="ECO:0007669"/>
    <property type="project" value="TreeGrafter"/>
</dbReference>
<comment type="similarity">
    <text evidence="1">Belongs to the NAD(P)H dehydrogenase (quinone) family.</text>
</comment>
<dbReference type="InterPro" id="IPR003680">
    <property type="entry name" value="Flavodoxin_fold"/>
</dbReference>
<dbReference type="PANTHER" id="PTHR10204:SF34">
    <property type="entry name" value="NAD(P)H DEHYDROGENASE [QUINONE] 1 ISOFORM 1"/>
    <property type="match status" value="1"/>
</dbReference>
<dbReference type="SUPFAM" id="SSF52218">
    <property type="entry name" value="Flavoproteins"/>
    <property type="match status" value="1"/>
</dbReference>
<reference evidence="4" key="1">
    <citation type="submission" date="2024-06" db="EMBL/GenBank/DDBJ databases">
        <authorList>
            <person name="Coelho C."/>
            <person name="Bento M."/>
            <person name="Garcia E."/>
            <person name="Camelo A."/>
            <person name="Brandao I."/>
            <person name="Espirito Santo C."/>
            <person name="Trovao J."/>
            <person name="Verissimo A."/>
            <person name="Costa J."/>
            <person name="Tiago I."/>
        </authorList>
    </citation>
    <scope>NUCLEOTIDE SEQUENCE</scope>
    <source>
        <strain evidence="4">KWT182</strain>
    </source>
</reference>
<evidence type="ECO:0000256" key="1">
    <source>
        <dbReference type="ARBA" id="ARBA00006252"/>
    </source>
</evidence>
<evidence type="ECO:0000313" key="4">
    <source>
        <dbReference type="EMBL" id="XBS71171.1"/>
    </source>
</evidence>
<feature type="domain" description="Flavodoxin-like fold" evidence="3">
    <location>
        <begin position="7"/>
        <end position="217"/>
    </location>
</feature>
<dbReference type="InterPro" id="IPR051545">
    <property type="entry name" value="NAD(P)H_dehydrogenase_qn"/>
</dbReference>
<evidence type="ECO:0000259" key="3">
    <source>
        <dbReference type="Pfam" id="PF02525"/>
    </source>
</evidence>
<dbReference type="GO" id="GO:0005829">
    <property type="term" value="C:cytosol"/>
    <property type="evidence" value="ECO:0007669"/>
    <property type="project" value="TreeGrafter"/>
</dbReference>
<name>A0AAU7QE70_9GAMM</name>
<proteinExistence type="inferred from homology"/>
<dbReference type="Gene3D" id="3.40.50.360">
    <property type="match status" value="1"/>
</dbReference>
<gene>
    <name evidence="4" type="ORF">ABK905_09505</name>
</gene>
<protein>
    <submittedName>
        <fullName evidence="4">NAD(P)H-dependent oxidoreductase</fullName>
        <ecNumber evidence="4">1.-.-.-</ecNumber>
    </submittedName>
</protein>
<organism evidence="4">
    <name type="scientific">Acerihabitans sp. KWT182</name>
    <dbReference type="NCBI Taxonomy" id="3157919"/>
    <lineage>
        <taxon>Bacteria</taxon>
        <taxon>Pseudomonadati</taxon>
        <taxon>Pseudomonadota</taxon>
        <taxon>Gammaproteobacteria</taxon>
        <taxon>Enterobacterales</taxon>
        <taxon>Pectobacteriaceae</taxon>
        <taxon>Acerihabitans</taxon>
    </lineage>
</organism>
<dbReference type="InterPro" id="IPR029039">
    <property type="entry name" value="Flavoprotein-like_sf"/>
</dbReference>
<dbReference type="Pfam" id="PF02525">
    <property type="entry name" value="Flavodoxin_2"/>
    <property type="match status" value="1"/>
</dbReference>
<dbReference type="AlphaFoldDB" id="A0AAU7QE70"/>
<keyword evidence="2 4" id="KW-0560">Oxidoreductase</keyword>
<dbReference type="EC" id="1.-.-.-" evidence="4"/>
<sequence>MAPISRKKILIVYAHPERTSVTSRLVAIASEALIAQGHEVMRSDLYGMGWKAVFDEHDFPKRCDASRLSFIEESRHAFCEGCQTPDVEEEQRKILAADAVILSFPLWWFSMPAIMKGWVDRVWAYGLAYGYQGAGNAHRYGEGGFAGKRALLAVSVGGPAADYALRGINGPLEQLLFPITHGTLFFSGMQVLPTYALYDAGVIDAKGLAKAASDWRGRVSRLFEDEPIAFRSQNGGDYPDRHVLAEAIAVNQTGITAHIAGSGESRLPPSLYSGTVLSPKASRSIE</sequence>
<evidence type="ECO:0000256" key="2">
    <source>
        <dbReference type="ARBA" id="ARBA00023002"/>
    </source>
</evidence>
<dbReference type="EMBL" id="CP157947">
    <property type="protein sequence ID" value="XBS71171.1"/>
    <property type="molecule type" value="Genomic_DNA"/>
</dbReference>